<keyword evidence="4" id="KW-1185">Reference proteome</keyword>
<dbReference type="InterPro" id="IPR051487">
    <property type="entry name" value="Ser/Thr_Proteases_Immune/Dev"/>
</dbReference>
<accession>A0A914PDN3</accession>
<dbReference type="SMART" id="SM00020">
    <property type="entry name" value="Tryp_SPc"/>
    <property type="match status" value="1"/>
</dbReference>
<sequence>MVNSLEGDDAESLPSYVQFIGWVGGKEIIFCGGFAYKKNVILSNGHCLYARDQSKFKLKIGNTNANEGSIVEVDKIILHENYESNNPDSDEFDIGLVIPKNDIPESNLMEIYDEEITSEGPGIATGFAKHVLDGKNRPKLQISDESYIPLNERKFSSEADVLPGDSGSPMLIKKKGKVYALGILQGGGIEKTSDDVAASYIKLKYFIPWINEKSAANSE</sequence>
<dbReference type="Proteomes" id="UP000887578">
    <property type="component" value="Unplaced"/>
</dbReference>
<dbReference type="SUPFAM" id="SSF50494">
    <property type="entry name" value="Trypsin-like serine proteases"/>
    <property type="match status" value="1"/>
</dbReference>
<evidence type="ECO:0000256" key="1">
    <source>
        <dbReference type="ARBA" id="ARBA00023157"/>
    </source>
</evidence>
<reference evidence="5" key="1">
    <citation type="submission" date="2022-11" db="UniProtKB">
        <authorList>
            <consortium name="WormBaseParasite"/>
        </authorList>
    </citation>
    <scope>IDENTIFICATION</scope>
</reference>
<dbReference type="PROSITE" id="PS00135">
    <property type="entry name" value="TRYPSIN_SER"/>
    <property type="match status" value="1"/>
</dbReference>
<dbReference type="Gene3D" id="2.40.10.10">
    <property type="entry name" value="Trypsin-like serine proteases"/>
    <property type="match status" value="2"/>
</dbReference>
<dbReference type="GO" id="GO:0006508">
    <property type="term" value="P:proteolysis"/>
    <property type="evidence" value="ECO:0007669"/>
    <property type="project" value="InterPro"/>
</dbReference>
<evidence type="ECO:0000313" key="5">
    <source>
        <dbReference type="WBParaSite" id="PDA_v2.g16275.t1"/>
    </source>
</evidence>
<keyword evidence="1" id="KW-1015">Disulfide bond</keyword>
<evidence type="ECO:0000313" key="4">
    <source>
        <dbReference type="Proteomes" id="UP000887578"/>
    </source>
</evidence>
<dbReference type="WBParaSite" id="PDA_v2.g16275.t1">
    <property type="protein sequence ID" value="PDA_v2.g16275.t1"/>
    <property type="gene ID" value="PDA_v2.g16275"/>
</dbReference>
<dbReference type="InterPro" id="IPR009003">
    <property type="entry name" value="Peptidase_S1_PA"/>
</dbReference>
<organism evidence="4 5">
    <name type="scientific">Panagrolaimus davidi</name>
    <dbReference type="NCBI Taxonomy" id="227884"/>
    <lineage>
        <taxon>Eukaryota</taxon>
        <taxon>Metazoa</taxon>
        <taxon>Ecdysozoa</taxon>
        <taxon>Nematoda</taxon>
        <taxon>Chromadorea</taxon>
        <taxon>Rhabditida</taxon>
        <taxon>Tylenchina</taxon>
        <taxon>Panagrolaimomorpha</taxon>
        <taxon>Panagrolaimoidea</taxon>
        <taxon>Panagrolaimidae</taxon>
        <taxon>Panagrolaimus</taxon>
    </lineage>
</organism>
<dbReference type="InterPro" id="IPR043504">
    <property type="entry name" value="Peptidase_S1_PA_chymotrypsin"/>
</dbReference>
<name>A0A914PDN3_9BILA</name>
<dbReference type="AlphaFoldDB" id="A0A914PDN3"/>
<dbReference type="GO" id="GO:0004252">
    <property type="term" value="F:serine-type endopeptidase activity"/>
    <property type="evidence" value="ECO:0007669"/>
    <property type="project" value="InterPro"/>
</dbReference>
<protein>
    <submittedName>
        <fullName evidence="5">Peptidase S1 domain-containing protein</fullName>
    </submittedName>
</protein>
<dbReference type="InterPro" id="IPR001254">
    <property type="entry name" value="Trypsin_dom"/>
</dbReference>
<feature type="domain" description="Peptidase S1" evidence="3">
    <location>
        <begin position="1"/>
        <end position="215"/>
    </location>
</feature>
<evidence type="ECO:0000259" key="3">
    <source>
        <dbReference type="PROSITE" id="PS50240"/>
    </source>
</evidence>
<dbReference type="PROSITE" id="PS50240">
    <property type="entry name" value="TRYPSIN_DOM"/>
    <property type="match status" value="1"/>
</dbReference>
<dbReference type="PANTHER" id="PTHR24256">
    <property type="entry name" value="TRYPTASE-RELATED"/>
    <property type="match status" value="1"/>
</dbReference>
<evidence type="ECO:0000256" key="2">
    <source>
        <dbReference type="ARBA" id="ARBA00024195"/>
    </source>
</evidence>
<comment type="similarity">
    <text evidence="2">Belongs to the peptidase S1 family. CLIP subfamily.</text>
</comment>
<dbReference type="Pfam" id="PF00089">
    <property type="entry name" value="Trypsin"/>
    <property type="match status" value="1"/>
</dbReference>
<proteinExistence type="inferred from homology"/>
<dbReference type="InterPro" id="IPR033116">
    <property type="entry name" value="TRYPSIN_SER"/>
</dbReference>